<sequence>MLAALPIFPLPNVVFLPGMVLPLNVFEPRYLELVDHVLDGGMHIGVPLLRLSAEGSDEIEDDDQLPVHDPDAALMTGVSPLRPRPAIESVFGVGQLIAHERLPDGRRFIRLEGLGRVRAVAELPPEGMAFRRLSVEPLPETEPGDLHALEVLKAQVERMAETFDADDRETVLSVLELEDPRLIVYAIASLIPNVELMRAVRRGRPLGGTMPHLRLLQRCLVRDTADERVDLLNARAAALIDVLGESGSFPITTLN</sequence>
<dbReference type="Proteomes" id="UP000005801">
    <property type="component" value="Unassembled WGS sequence"/>
</dbReference>
<evidence type="ECO:0000313" key="2">
    <source>
        <dbReference type="EMBL" id="EDM74238.1"/>
    </source>
</evidence>
<dbReference type="EMBL" id="ABCS01000141">
    <property type="protein sequence ID" value="EDM74238.1"/>
    <property type="molecule type" value="Genomic_DNA"/>
</dbReference>
<dbReference type="SMART" id="SM00464">
    <property type="entry name" value="LON"/>
    <property type="match status" value="1"/>
</dbReference>
<evidence type="ECO:0000313" key="3">
    <source>
        <dbReference type="Proteomes" id="UP000005801"/>
    </source>
</evidence>
<accession>A6GIQ0</accession>
<dbReference type="SUPFAM" id="SSF88697">
    <property type="entry name" value="PUA domain-like"/>
    <property type="match status" value="1"/>
</dbReference>
<dbReference type="STRING" id="391625.PPSIR1_41094"/>
<organism evidence="2 3">
    <name type="scientific">Plesiocystis pacifica SIR-1</name>
    <dbReference type="NCBI Taxonomy" id="391625"/>
    <lineage>
        <taxon>Bacteria</taxon>
        <taxon>Pseudomonadati</taxon>
        <taxon>Myxococcota</taxon>
        <taxon>Polyangia</taxon>
        <taxon>Nannocystales</taxon>
        <taxon>Nannocystaceae</taxon>
        <taxon>Plesiocystis</taxon>
    </lineage>
</organism>
<dbReference type="AlphaFoldDB" id="A6GIQ0"/>
<dbReference type="Pfam" id="PF02190">
    <property type="entry name" value="LON_substr_bdg"/>
    <property type="match status" value="1"/>
</dbReference>
<keyword evidence="3" id="KW-1185">Reference proteome</keyword>
<name>A6GIQ0_9BACT</name>
<proteinExistence type="predicted"/>
<dbReference type="PANTHER" id="PTHR46732:SF8">
    <property type="entry name" value="ATP-DEPENDENT PROTEASE LA (LON) DOMAIN PROTEIN"/>
    <property type="match status" value="1"/>
</dbReference>
<gene>
    <name evidence="2" type="ORF">PPSIR1_41094</name>
</gene>
<dbReference type="PROSITE" id="PS51787">
    <property type="entry name" value="LON_N"/>
    <property type="match status" value="1"/>
</dbReference>
<protein>
    <submittedName>
        <fullName evidence="2">Peptidase S16, lon-like protein</fullName>
    </submittedName>
</protein>
<feature type="domain" description="Lon N-terminal" evidence="1">
    <location>
        <begin position="5"/>
        <end position="224"/>
    </location>
</feature>
<dbReference type="InterPro" id="IPR003111">
    <property type="entry name" value="Lon_prtase_N"/>
</dbReference>
<comment type="caution">
    <text evidence="2">The sequence shown here is derived from an EMBL/GenBank/DDBJ whole genome shotgun (WGS) entry which is preliminary data.</text>
</comment>
<dbReference type="eggNOG" id="COG2802">
    <property type="taxonomic scope" value="Bacteria"/>
</dbReference>
<dbReference type="InterPro" id="IPR046336">
    <property type="entry name" value="Lon_prtase_N_sf"/>
</dbReference>
<evidence type="ECO:0000259" key="1">
    <source>
        <dbReference type="PROSITE" id="PS51787"/>
    </source>
</evidence>
<dbReference type="PANTHER" id="PTHR46732">
    <property type="entry name" value="ATP-DEPENDENT PROTEASE LA (LON) DOMAIN PROTEIN"/>
    <property type="match status" value="1"/>
</dbReference>
<dbReference type="Gene3D" id="2.30.130.40">
    <property type="entry name" value="LON domain-like"/>
    <property type="match status" value="1"/>
</dbReference>
<dbReference type="InterPro" id="IPR015947">
    <property type="entry name" value="PUA-like_sf"/>
</dbReference>
<reference evidence="2 3" key="1">
    <citation type="submission" date="2007-06" db="EMBL/GenBank/DDBJ databases">
        <authorList>
            <person name="Shimkets L."/>
            <person name="Ferriera S."/>
            <person name="Johnson J."/>
            <person name="Kravitz S."/>
            <person name="Beeson K."/>
            <person name="Sutton G."/>
            <person name="Rogers Y.-H."/>
            <person name="Friedman R."/>
            <person name="Frazier M."/>
            <person name="Venter J.C."/>
        </authorList>
    </citation>
    <scope>NUCLEOTIDE SEQUENCE [LARGE SCALE GENOMIC DNA]</scope>
    <source>
        <strain evidence="2 3">SIR-1</strain>
    </source>
</reference>